<gene>
    <name evidence="2" type="ORF">XELAEV_18019048mg</name>
</gene>
<dbReference type="AlphaFoldDB" id="A0A974DEA9"/>
<reference evidence="3" key="1">
    <citation type="journal article" date="2016" name="Nature">
        <title>Genome evolution in the allotetraploid frog Xenopus laevis.</title>
        <authorList>
            <person name="Session A.M."/>
            <person name="Uno Y."/>
            <person name="Kwon T."/>
            <person name="Chapman J.A."/>
            <person name="Toyoda A."/>
            <person name="Takahashi S."/>
            <person name="Fukui A."/>
            <person name="Hikosaka A."/>
            <person name="Suzuki A."/>
            <person name="Kondo M."/>
            <person name="van Heeringen S.J."/>
            <person name="Quigley I."/>
            <person name="Heinz S."/>
            <person name="Ogino H."/>
            <person name="Ochi H."/>
            <person name="Hellsten U."/>
            <person name="Lyons J.B."/>
            <person name="Simakov O."/>
            <person name="Putnam N."/>
            <person name="Stites J."/>
            <person name="Kuroki Y."/>
            <person name="Tanaka T."/>
            <person name="Michiue T."/>
            <person name="Watanabe M."/>
            <person name="Bogdanovic O."/>
            <person name="Lister R."/>
            <person name="Georgiou G."/>
            <person name="Paranjpe S.S."/>
            <person name="van Kruijsbergen I."/>
            <person name="Shu S."/>
            <person name="Carlson J."/>
            <person name="Kinoshita T."/>
            <person name="Ohta Y."/>
            <person name="Mawaribuchi S."/>
            <person name="Jenkins J."/>
            <person name="Grimwood J."/>
            <person name="Schmutz J."/>
            <person name="Mitros T."/>
            <person name="Mozaffari S.V."/>
            <person name="Suzuki Y."/>
            <person name="Haramoto Y."/>
            <person name="Yamamoto T.S."/>
            <person name="Takagi C."/>
            <person name="Heald R."/>
            <person name="Miller K."/>
            <person name="Haudenschild C."/>
            <person name="Kitzman J."/>
            <person name="Nakayama T."/>
            <person name="Izutsu Y."/>
            <person name="Robert J."/>
            <person name="Fortriede J."/>
            <person name="Burns K."/>
            <person name="Lotay V."/>
            <person name="Karimi K."/>
            <person name="Yasuoka Y."/>
            <person name="Dichmann D.S."/>
            <person name="Flajnik M.F."/>
            <person name="Houston D.W."/>
            <person name="Shendure J."/>
            <person name="DuPasquier L."/>
            <person name="Vize P.D."/>
            <person name="Zorn A.M."/>
            <person name="Ito M."/>
            <person name="Marcotte E.M."/>
            <person name="Wallingford J.B."/>
            <person name="Ito Y."/>
            <person name="Asashima M."/>
            <person name="Ueno N."/>
            <person name="Matsuda Y."/>
            <person name="Veenstra G.J."/>
            <person name="Fujiyama A."/>
            <person name="Harland R.M."/>
            <person name="Taira M."/>
            <person name="Rokhsar D.S."/>
        </authorList>
    </citation>
    <scope>NUCLEOTIDE SEQUENCE [LARGE SCALE GENOMIC DNA]</scope>
    <source>
        <strain evidence="3">J</strain>
    </source>
</reference>
<protein>
    <submittedName>
        <fullName evidence="2">Uncharacterized protein</fullName>
    </submittedName>
</protein>
<keyword evidence="1" id="KW-0472">Membrane</keyword>
<keyword evidence="1" id="KW-1133">Transmembrane helix</keyword>
<keyword evidence="1" id="KW-0812">Transmembrane</keyword>
<organism evidence="2 3">
    <name type="scientific">Xenopus laevis</name>
    <name type="common">African clawed frog</name>
    <dbReference type="NCBI Taxonomy" id="8355"/>
    <lineage>
        <taxon>Eukaryota</taxon>
        <taxon>Metazoa</taxon>
        <taxon>Chordata</taxon>
        <taxon>Craniata</taxon>
        <taxon>Vertebrata</taxon>
        <taxon>Euteleostomi</taxon>
        <taxon>Amphibia</taxon>
        <taxon>Batrachia</taxon>
        <taxon>Anura</taxon>
        <taxon>Pipoidea</taxon>
        <taxon>Pipidae</taxon>
        <taxon>Xenopodinae</taxon>
        <taxon>Xenopus</taxon>
        <taxon>Xenopus</taxon>
    </lineage>
</organism>
<dbReference type="EMBL" id="CM004470">
    <property type="protein sequence ID" value="OCT90434.1"/>
    <property type="molecule type" value="Genomic_DNA"/>
</dbReference>
<proteinExistence type="predicted"/>
<accession>A0A974DEA9</accession>
<sequence>MQIPPLVLIRYLNLLQPSHPSFYTILPLCMIHRLLFYRMCKWNAFCQYSSPPSLFLVHSPYILITHL</sequence>
<feature type="transmembrane region" description="Helical" evidence="1">
    <location>
        <begin position="20"/>
        <end position="37"/>
    </location>
</feature>
<evidence type="ECO:0000256" key="1">
    <source>
        <dbReference type="SAM" id="Phobius"/>
    </source>
</evidence>
<dbReference type="Proteomes" id="UP000694892">
    <property type="component" value="Chromosome 3L"/>
</dbReference>
<name>A0A974DEA9_XENLA</name>
<evidence type="ECO:0000313" key="2">
    <source>
        <dbReference type="EMBL" id="OCT90434.1"/>
    </source>
</evidence>
<evidence type="ECO:0000313" key="3">
    <source>
        <dbReference type="Proteomes" id="UP000694892"/>
    </source>
</evidence>